<dbReference type="Proteomes" id="UP000076947">
    <property type="component" value="Unassembled WGS sequence"/>
</dbReference>
<organism evidence="3 4">
    <name type="scientific">Corynebacterium stationis</name>
    <dbReference type="NCBI Taxonomy" id="1705"/>
    <lineage>
        <taxon>Bacteria</taxon>
        <taxon>Bacillati</taxon>
        <taxon>Actinomycetota</taxon>
        <taxon>Actinomycetes</taxon>
        <taxon>Mycobacteriales</taxon>
        <taxon>Corynebacteriaceae</taxon>
        <taxon>Corynebacterium</taxon>
    </lineage>
</organism>
<dbReference type="STRING" id="1705.CA21670_06530"/>
<dbReference type="PROSITE" id="PS51372">
    <property type="entry name" value="PRD_2"/>
    <property type="match status" value="2"/>
</dbReference>
<dbReference type="EMBL" id="LSTQ01000025">
    <property type="protein sequence ID" value="OAH25788.1"/>
    <property type="molecule type" value="Genomic_DNA"/>
</dbReference>
<dbReference type="InterPro" id="IPR004341">
    <property type="entry name" value="CAT_RNA-bd_dom"/>
</dbReference>
<dbReference type="InterPro" id="IPR011608">
    <property type="entry name" value="PRD"/>
</dbReference>
<dbReference type="InterPro" id="IPR050661">
    <property type="entry name" value="BglG_antiterminators"/>
</dbReference>
<proteinExistence type="predicted"/>
<dbReference type="Pfam" id="PF03123">
    <property type="entry name" value="CAT_RBD"/>
    <property type="match status" value="1"/>
</dbReference>
<dbReference type="Gene3D" id="2.30.24.10">
    <property type="entry name" value="CAT RNA-binding domain"/>
    <property type="match status" value="1"/>
</dbReference>
<gene>
    <name evidence="3" type="ORF">AYJ05_10345</name>
</gene>
<dbReference type="SUPFAM" id="SSF50151">
    <property type="entry name" value="SacY-like RNA-binding domain"/>
    <property type="match status" value="1"/>
</dbReference>
<dbReference type="SUPFAM" id="SSF63520">
    <property type="entry name" value="PTS-regulatory domain, PRD"/>
    <property type="match status" value="2"/>
</dbReference>
<evidence type="ECO:0000256" key="1">
    <source>
        <dbReference type="ARBA" id="ARBA00022737"/>
    </source>
</evidence>
<accession>A0A177IAD5</accession>
<dbReference type="InterPro" id="IPR036634">
    <property type="entry name" value="PRD_sf"/>
</dbReference>
<evidence type="ECO:0000313" key="4">
    <source>
        <dbReference type="Proteomes" id="UP000076947"/>
    </source>
</evidence>
<dbReference type="Gene3D" id="1.10.1790.10">
    <property type="entry name" value="PRD domain"/>
    <property type="match status" value="2"/>
</dbReference>
<dbReference type="RefSeq" id="WP_066840681.1">
    <property type="nucleotide sequence ID" value="NZ_LSTQ01000025.1"/>
</dbReference>
<sequence length="273" mass="30354">MQILRVFNNNVVLARRGDEEVIVTGRGLGFKAQHGEEIDGNRIAQVFSPSLGRDPDHLAIMLAALSPDYIDKVVAALTAVNVEAELTLVVALADHIQSAVERTRAGHIVDYPLRAEVEHLYPEDYQRAVKTLEVINAELDMPLPDSEAIALALHLVNAGFASGDLSQTYRMTGLIQQLIEIIGEFFGTQLDTSEITVARFITHLRYLFVRMQQNKQLFAEHSAIGRAIVEAYPRASECAKVLANIIEMRMDEHLTDDEVSYLALHVARLEGKQ</sequence>
<dbReference type="PANTHER" id="PTHR30185:SF15">
    <property type="entry name" value="CRYPTIC BETA-GLUCOSIDE BGL OPERON ANTITERMINATOR"/>
    <property type="match status" value="1"/>
</dbReference>
<dbReference type="AlphaFoldDB" id="A0A177IAD5"/>
<feature type="domain" description="PRD" evidence="2">
    <location>
        <begin position="57"/>
        <end position="165"/>
    </location>
</feature>
<evidence type="ECO:0000259" key="2">
    <source>
        <dbReference type="PROSITE" id="PS51372"/>
    </source>
</evidence>
<keyword evidence="1" id="KW-0677">Repeat</keyword>
<dbReference type="GO" id="GO:0003723">
    <property type="term" value="F:RNA binding"/>
    <property type="evidence" value="ECO:0007669"/>
    <property type="project" value="InterPro"/>
</dbReference>
<evidence type="ECO:0000313" key="3">
    <source>
        <dbReference type="EMBL" id="OAH25788.1"/>
    </source>
</evidence>
<dbReference type="SMART" id="SM01061">
    <property type="entry name" value="CAT_RBD"/>
    <property type="match status" value="1"/>
</dbReference>
<feature type="domain" description="PRD" evidence="2">
    <location>
        <begin position="166"/>
        <end position="273"/>
    </location>
</feature>
<dbReference type="OrthoDB" id="9813552at2"/>
<dbReference type="InterPro" id="IPR036650">
    <property type="entry name" value="CAT_RNA-bd_dom_sf"/>
</dbReference>
<protein>
    <submittedName>
        <fullName evidence="3">Transcription antiterminator BglG</fullName>
    </submittedName>
</protein>
<dbReference type="GO" id="GO:0006355">
    <property type="term" value="P:regulation of DNA-templated transcription"/>
    <property type="evidence" value="ECO:0007669"/>
    <property type="project" value="InterPro"/>
</dbReference>
<reference evidence="4" key="1">
    <citation type="submission" date="2016-02" db="EMBL/GenBank/DDBJ databases">
        <authorList>
            <person name="Kaur G."/>
            <person name="Nair G.R."/>
            <person name="Mayilraj S."/>
        </authorList>
    </citation>
    <scope>NUCLEOTIDE SEQUENCE [LARGE SCALE GENOMIC DNA]</scope>
    <source>
        <strain evidence="4">GA-15</strain>
    </source>
</reference>
<dbReference type="PANTHER" id="PTHR30185">
    <property type="entry name" value="CRYPTIC BETA-GLUCOSIDE BGL OPERON ANTITERMINATOR"/>
    <property type="match status" value="1"/>
</dbReference>
<dbReference type="Pfam" id="PF00874">
    <property type="entry name" value="PRD"/>
    <property type="match status" value="2"/>
</dbReference>
<keyword evidence="4" id="KW-1185">Reference proteome</keyword>
<name>A0A177IAD5_9CORY</name>
<comment type="caution">
    <text evidence="3">The sequence shown here is derived from an EMBL/GenBank/DDBJ whole genome shotgun (WGS) entry which is preliminary data.</text>
</comment>